<dbReference type="GO" id="GO:0005524">
    <property type="term" value="F:ATP binding"/>
    <property type="evidence" value="ECO:0007669"/>
    <property type="project" value="UniProtKB-KW"/>
</dbReference>
<evidence type="ECO:0000256" key="1">
    <source>
        <dbReference type="ARBA" id="ARBA00005417"/>
    </source>
</evidence>
<evidence type="ECO:0000313" key="7">
    <source>
        <dbReference type="Proteomes" id="UP001335729"/>
    </source>
</evidence>
<name>A0ABU7MMZ4_9ACTN</name>
<dbReference type="Pfam" id="PF00005">
    <property type="entry name" value="ABC_tran"/>
    <property type="match status" value="1"/>
</dbReference>
<dbReference type="PANTHER" id="PTHR42734:SF5">
    <property type="entry name" value="IRON TRANSPORT SYSTEM ATP-BINDING PROTEIN HI_0361-RELATED"/>
    <property type="match status" value="1"/>
</dbReference>
<dbReference type="Gene3D" id="3.40.50.300">
    <property type="entry name" value="P-loop containing nucleotide triphosphate hydrolases"/>
    <property type="match status" value="1"/>
</dbReference>
<keyword evidence="7" id="KW-1185">Reference proteome</keyword>
<evidence type="ECO:0000256" key="4">
    <source>
        <dbReference type="ARBA" id="ARBA00022840"/>
    </source>
</evidence>
<sequence length="222" mass="23722">MEYAVRGLGFGHGRTPVFDDFDATIPAGAVTAVIGGNGSGKSTLLNLCAGVIRADAGAISPVPSRPALLAQRTEHIDGLPLTVRDCVRIGMYGQLPPWRPFGAANRRAADEMIERVGMAKYRDARMRDLSGGQRQRTMIAQTMVQPADLYLLDEPSAALDTAGRQLLFALLREKADAGKAVLMATHDGDEIAFADQVINLGRIAIRAEASTRAPRDAEPSIV</sequence>
<keyword evidence="3" id="KW-0547">Nucleotide-binding</keyword>
<dbReference type="PANTHER" id="PTHR42734">
    <property type="entry name" value="METAL TRANSPORT SYSTEM ATP-BINDING PROTEIN TM_0124-RELATED"/>
    <property type="match status" value="1"/>
</dbReference>
<evidence type="ECO:0000256" key="3">
    <source>
        <dbReference type="ARBA" id="ARBA00022741"/>
    </source>
</evidence>
<comment type="caution">
    <text evidence="6">The sequence shown here is derived from an EMBL/GenBank/DDBJ whole genome shotgun (WGS) entry which is preliminary data.</text>
</comment>
<proteinExistence type="inferred from homology"/>
<evidence type="ECO:0000259" key="5">
    <source>
        <dbReference type="PROSITE" id="PS50893"/>
    </source>
</evidence>
<dbReference type="RefSeq" id="WP_330503009.1">
    <property type="nucleotide sequence ID" value="NZ_JAZDUE010000001.1"/>
</dbReference>
<dbReference type="InterPro" id="IPR050153">
    <property type="entry name" value="Metal_Ion_Import_ABC"/>
</dbReference>
<dbReference type="SUPFAM" id="SSF52540">
    <property type="entry name" value="P-loop containing nucleoside triphosphate hydrolases"/>
    <property type="match status" value="1"/>
</dbReference>
<dbReference type="EMBL" id="JAZDUE010000001">
    <property type="protein sequence ID" value="MEE4021688.1"/>
    <property type="molecule type" value="Genomic_DNA"/>
</dbReference>
<dbReference type="PROSITE" id="PS50893">
    <property type="entry name" value="ABC_TRANSPORTER_2"/>
    <property type="match status" value="1"/>
</dbReference>
<dbReference type="Proteomes" id="UP001335729">
    <property type="component" value="Unassembled WGS sequence"/>
</dbReference>
<evidence type="ECO:0000313" key="6">
    <source>
        <dbReference type="EMBL" id="MEE4021688.1"/>
    </source>
</evidence>
<comment type="similarity">
    <text evidence="1">Belongs to the ABC transporter superfamily.</text>
</comment>
<feature type="domain" description="ABC transporter" evidence="5">
    <location>
        <begin position="3"/>
        <end position="221"/>
    </location>
</feature>
<dbReference type="SMART" id="SM00382">
    <property type="entry name" value="AAA"/>
    <property type="match status" value="1"/>
</dbReference>
<dbReference type="InterPro" id="IPR003439">
    <property type="entry name" value="ABC_transporter-like_ATP-bd"/>
</dbReference>
<keyword evidence="4 6" id="KW-0067">ATP-binding</keyword>
<protein>
    <submittedName>
        <fullName evidence="6">Metal ABC transporter ATP-binding protein</fullName>
    </submittedName>
</protein>
<accession>A0ABU7MMZ4</accession>
<organism evidence="6 7">
    <name type="scientific">Gordonia prachuapensis</name>
    <dbReference type="NCBI Taxonomy" id="3115651"/>
    <lineage>
        <taxon>Bacteria</taxon>
        <taxon>Bacillati</taxon>
        <taxon>Actinomycetota</taxon>
        <taxon>Actinomycetes</taxon>
        <taxon>Mycobacteriales</taxon>
        <taxon>Gordoniaceae</taxon>
        <taxon>Gordonia</taxon>
    </lineage>
</organism>
<dbReference type="InterPro" id="IPR003593">
    <property type="entry name" value="AAA+_ATPase"/>
</dbReference>
<dbReference type="InterPro" id="IPR027417">
    <property type="entry name" value="P-loop_NTPase"/>
</dbReference>
<evidence type="ECO:0000256" key="2">
    <source>
        <dbReference type="ARBA" id="ARBA00022448"/>
    </source>
</evidence>
<reference evidence="6 7" key="1">
    <citation type="submission" date="2024-01" db="EMBL/GenBank/DDBJ databases">
        <title>Draft genome sequence of Gordonia sp. PKS22-38.</title>
        <authorList>
            <person name="Suphannarot A."/>
            <person name="Mingma R."/>
        </authorList>
    </citation>
    <scope>NUCLEOTIDE SEQUENCE [LARGE SCALE GENOMIC DNA]</scope>
    <source>
        <strain evidence="6 7">PKS22-38</strain>
    </source>
</reference>
<keyword evidence="2" id="KW-0813">Transport</keyword>
<gene>
    <name evidence="6" type="ORF">V1Y59_01250</name>
</gene>